<dbReference type="Proteomes" id="UP000217696">
    <property type="component" value="Chromosome"/>
</dbReference>
<dbReference type="Gene3D" id="3.30.470.20">
    <property type="entry name" value="ATP-grasp fold, B domain"/>
    <property type="match status" value="1"/>
</dbReference>
<keyword evidence="2" id="KW-1185">Reference proteome</keyword>
<dbReference type="AlphaFoldDB" id="A0A0U5BND4"/>
<accession>A0A0U5BND4</accession>
<dbReference type="InterPro" id="IPR003806">
    <property type="entry name" value="ATP-grasp_PylC-type"/>
</dbReference>
<dbReference type="PANTHER" id="PTHR23132">
    <property type="entry name" value="D-ALANINE--D-ALANINE LIGASE"/>
    <property type="match status" value="1"/>
</dbReference>
<sequence>MMSSVLITDGLLRKSLALTRSLGSKGIATYTADRTRFTPSAFSKYCTRALVYPDPSRNPQAFLEWLIQTLQFRRYELLIPSDDIVMQIVIEHREKIEALTTCLLPPNKSYEQAADKYTTTLLAMKAGIPCPQTLCPKDMEEVKCLAEKLSYPVVIKPRKSSGSRGIRIVKHREELVSLYQQIAMQYTRPMIQEFIPLGERYDVCLLYNRNGELRGSFVQKEVRHFPVDIGPSTVQKSVWMPELVEQAKTLMQNLPWCGVVEIEFMQDPRDGIPKLMEINPRYWNSLEMAIQSGVDFPYMMYQAAIKGDAKEVHHYTIGKFCCNLLPGEILHFLSAGNRRSMNPPFFSFGNPSLRDDILSWDDPMPVFGFMTGAFRLLFDRKIWNMMFKR</sequence>
<name>A0A0U5BND4_9BACL</name>
<evidence type="ECO:0000313" key="2">
    <source>
        <dbReference type="Proteomes" id="UP000217696"/>
    </source>
</evidence>
<dbReference type="InterPro" id="IPR013815">
    <property type="entry name" value="ATP_grasp_subdomain_1"/>
</dbReference>
<dbReference type="SUPFAM" id="SSF56059">
    <property type="entry name" value="Glutathione synthetase ATP-binding domain-like"/>
    <property type="match status" value="1"/>
</dbReference>
<dbReference type="PANTHER" id="PTHR23132:SF14">
    <property type="entry name" value="ATP-GRASP DOMAIN-CONTAINING PROTEIN"/>
    <property type="match status" value="1"/>
</dbReference>
<dbReference type="Gene3D" id="3.30.1490.20">
    <property type="entry name" value="ATP-grasp fold, A domain"/>
    <property type="match status" value="1"/>
</dbReference>
<dbReference type="EMBL" id="AP017312">
    <property type="protein sequence ID" value="BAU29710.1"/>
    <property type="molecule type" value="Genomic_DNA"/>
</dbReference>
<dbReference type="GO" id="GO:0034025">
    <property type="term" value="F:D-aspartate ligase activity"/>
    <property type="evidence" value="ECO:0007669"/>
    <property type="project" value="UniProtKB-EC"/>
</dbReference>
<dbReference type="KEGG" id="asoc:CB4_03947"/>
<organism evidence="1 2">
    <name type="scientific">Aneurinibacillus soli</name>
    <dbReference type="NCBI Taxonomy" id="1500254"/>
    <lineage>
        <taxon>Bacteria</taxon>
        <taxon>Bacillati</taxon>
        <taxon>Bacillota</taxon>
        <taxon>Bacilli</taxon>
        <taxon>Bacillales</taxon>
        <taxon>Paenibacillaceae</taxon>
        <taxon>Aneurinibacillus group</taxon>
        <taxon>Aneurinibacillus</taxon>
    </lineage>
</organism>
<keyword evidence="1" id="KW-0436">Ligase</keyword>
<dbReference type="GO" id="GO:0005524">
    <property type="term" value="F:ATP binding"/>
    <property type="evidence" value="ECO:0007669"/>
    <property type="project" value="UniProtKB-UniRule"/>
</dbReference>
<evidence type="ECO:0000313" key="1">
    <source>
        <dbReference type="EMBL" id="BAU29710.1"/>
    </source>
</evidence>
<protein>
    <submittedName>
        <fullName evidence="1">D-aspartate ligase</fullName>
        <ecNumber evidence="1">6.3.1.12</ecNumber>
    </submittedName>
</protein>
<dbReference type="Pfam" id="PF02655">
    <property type="entry name" value="ATP-grasp_3"/>
    <property type="match status" value="1"/>
</dbReference>
<proteinExistence type="predicted"/>
<gene>
    <name evidence="1" type="ORF">CB4_03947</name>
</gene>
<dbReference type="RefSeq" id="WP_157738072.1">
    <property type="nucleotide sequence ID" value="NZ_QJSZ01000006.1"/>
</dbReference>
<dbReference type="GO" id="GO:0046872">
    <property type="term" value="F:metal ion binding"/>
    <property type="evidence" value="ECO:0007669"/>
    <property type="project" value="InterPro"/>
</dbReference>
<dbReference type="PROSITE" id="PS50975">
    <property type="entry name" value="ATP_GRASP"/>
    <property type="match status" value="1"/>
</dbReference>
<dbReference type="InterPro" id="IPR011761">
    <property type="entry name" value="ATP-grasp"/>
</dbReference>
<dbReference type="EC" id="6.3.1.12" evidence="1"/>
<dbReference type="GO" id="GO:0008716">
    <property type="term" value="F:D-alanine-D-alanine ligase activity"/>
    <property type="evidence" value="ECO:0007669"/>
    <property type="project" value="TreeGrafter"/>
</dbReference>
<reference evidence="1 2" key="1">
    <citation type="submission" date="2015-12" db="EMBL/GenBank/DDBJ databases">
        <title>Genome sequence of Aneurinibacillus soli.</title>
        <authorList>
            <person name="Lee J.S."/>
            <person name="Lee K.C."/>
            <person name="Kim K.K."/>
            <person name="Lee B.W."/>
        </authorList>
    </citation>
    <scope>NUCLEOTIDE SEQUENCE [LARGE SCALE GENOMIC DNA]</scope>
    <source>
        <strain evidence="1 2">CB4</strain>
    </source>
</reference>